<organism evidence="1 2">
    <name type="scientific">Chryseobacterium lathyri</name>
    <dbReference type="NCBI Taxonomy" id="395933"/>
    <lineage>
        <taxon>Bacteria</taxon>
        <taxon>Pseudomonadati</taxon>
        <taxon>Bacteroidota</taxon>
        <taxon>Flavobacteriia</taxon>
        <taxon>Flavobacteriales</taxon>
        <taxon>Weeksellaceae</taxon>
        <taxon>Chryseobacterium group</taxon>
        <taxon>Chryseobacterium</taxon>
    </lineage>
</organism>
<proteinExistence type="predicted"/>
<dbReference type="Proteomes" id="UP000321150">
    <property type="component" value="Unassembled WGS sequence"/>
</dbReference>
<accession>A0A511YAM3</accession>
<sequence length="58" mass="6212">METALLPADLTIAATEPATDLTVVEILAVAAMNHNAYVSLGKPDADAFIFRKKLLLDK</sequence>
<evidence type="ECO:0000313" key="2">
    <source>
        <dbReference type="Proteomes" id="UP000321150"/>
    </source>
</evidence>
<reference evidence="1 2" key="1">
    <citation type="submission" date="2019-07" db="EMBL/GenBank/DDBJ databases">
        <title>Whole genome shotgun sequence of Chryseobacterium lathyri NBRC 105250.</title>
        <authorList>
            <person name="Hosoyama A."/>
            <person name="Uohara A."/>
            <person name="Ohji S."/>
            <person name="Ichikawa N."/>
        </authorList>
    </citation>
    <scope>NUCLEOTIDE SEQUENCE [LARGE SCALE GENOMIC DNA]</scope>
    <source>
        <strain evidence="1 2">NBRC 105250</strain>
    </source>
</reference>
<comment type="caution">
    <text evidence="1">The sequence shown here is derived from an EMBL/GenBank/DDBJ whole genome shotgun (WGS) entry which is preliminary data.</text>
</comment>
<evidence type="ECO:0000313" key="1">
    <source>
        <dbReference type="EMBL" id="GEN72246.1"/>
    </source>
</evidence>
<dbReference type="EMBL" id="BJYI01000007">
    <property type="protein sequence ID" value="GEN72246.1"/>
    <property type="molecule type" value="Genomic_DNA"/>
</dbReference>
<protein>
    <submittedName>
        <fullName evidence="1">Uncharacterized protein</fullName>
    </submittedName>
</protein>
<name>A0A511YAM3_9FLAO</name>
<gene>
    <name evidence="1" type="ORF">CLA01_23180</name>
</gene>
<dbReference type="AlphaFoldDB" id="A0A511YAM3"/>